<evidence type="ECO:0000256" key="1">
    <source>
        <dbReference type="SAM" id="Coils"/>
    </source>
</evidence>
<evidence type="ECO:0000313" key="3">
    <source>
        <dbReference type="Proteomes" id="UP000271974"/>
    </source>
</evidence>
<dbReference type="STRING" id="188477.A0A3S1B9F0"/>
<feature type="coiled-coil region" evidence="1">
    <location>
        <begin position="167"/>
        <end position="201"/>
    </location>
</feature>
<proteinExistence type="predicted"/>
<dbReference type="Proteomes" id="UP000271974">
    <property type="component" value="Unassembled WGS sequence"/>
</dbReference>
<protein>
    <submittedName>
        <fullName evidence="2">Uncharacterized protein</fullName>
    </submittedName>
</protein>
<sequence>MEDLNIETLIGERGESAVADAISKYDAFLSVPENLGQTLHDLLIKEEDLRNQYLAAVEEKLILDELQKDPQKWKSTKDAEKEANELISTGLEIKSLLDKRLEKMMEDINVAADVLDTWRSKLDTLMQKVGELKSKKSELEGIDLNINSLSLHKCELKNKLDKVNVLLVKAQAEQDILKDRISRMERSLQHLRESESELERKHLYQKNKLQGLKQKLHDMQMLSGVECCVVNDKLVRITLQPENLISGIDLDGQGYEDLEDCKFTADLKFEVNDQGCLEISDVETFQGGEEVKELIAHVKQDKDLPKFISSLRNIWSSSLPLNTEVSCLRKRHAIDFIEEESIVKLIINKRSIVCTLDVPKSYPYASVSLASITGSELTLNDISTPPNQTLTAWVNHLEILLGQQETV</sequence>
<feature type="coiled-coil region" evidence="1">
    <location>
        <begin position="115"/>
        <end position="142"/>
    </location>
</feature>
<reference evidence="2 3" key="1">
    <citation type="submission" date="2019-01" db="EMBL/GenBank/DDBJ databases">
        <title>A draft genome assembly of the solar-powered sea slug Elysia chlorotica.</title>
        <authorList>
            <person name="Cai H."/>
            <person name="Li Q."/>
            <person name="Fang X."/>
            <person name="Li J."/>
            <person name="Curtis N.E."/>
            <person name="Altenburger A."/>
            <person name="Shibata T."/>
            <person name="Feng M."/>
            <person name="Maeda T."/>
            <person name="Schwartz J.A."/>
            <person name="Shigenobu S."/>
            <person name="Lundholm N."/>
            <person name="Nishiyama T."/>
            <person name="Yang H."/>
            <person name="Hasebe M."/>
            <person name="Li S."/>
            <person name="Pierce S.K."/>
            <person name="Wang J."/>
        </authorList>
    </citation>
    <scope>NUCLEOTIDE SEQUENCE [LARGE SCALE GENOMIC DNA]</scope>
    <source>
        <strain evidence="2">EC2010</strain>
        <tissue evidence="2">Whole organism of an adult</tissue>
    </source>
</reference>
<organism evidence="2 3">
    <name type="scientific">Elysia chlorotica</name>
    <name type="common">Eastern emerald elysia</name>
    <name type="synonym">Sea slug</name>
    <dbReference type="NCBI Taxonomy" id="188477"/>
    <lineage>
        <taxon>Eukaryota</taxon>
        <taxon>Metazoa</taxon>
        <taxon>Spiralia</taxon>
        <taxon>Lophotrochozoa</taxon>
        <taxon>Mollusca</taxon>
        <taxon>Gastropoda</taxon>
        <taxon>Heterobranchia</taxon>
        <taxon>Euthyneura</taxon>
        <taxon>Panpulmonata</taxon>
        <taxon>Sacoglossa</taxon>
        <taxon>Placobranchoidea</taxon>
        <taxon>Plakobranchidae</taxon>
        <taxon>Elysia</taxon>
    </lineage>
</organism>
<gene>
    <name evidence="2" type="ORF">EGW08_013988</name>
</gene>
<evidence type="ECO:0000313" key="2">
    <source>
        <dbReference type="EMBL" id="RUS78249.1"/>
    </source>
</evidence>
<keyword evidence="1" id="KW-0175">Coiled coil</keyword>
<dbReference type="OrthoDB" id="9893446at2759"/>
<dbReference type="AlphaFoldDB" id="A0A3S1B9F0"/>
<dbReference type="EMBL" id="RQTK01000523">
    <property type="protein sequence ID" value="RUS78249.1"/>
    <property type="molecule type" value="Genomic_DNA"/>
</dbReference>
<accession>A0A3S1B9F0</accession>
<name>A0A3S1B9F0_ELYCH</name>
<keyword evidence="3" id="KW-1185">Reference proteome</keyword>
<comment type="caution">
    <text evidence="2">The sequence shown here is derived from an EMBL/GenBank/DDBJ whole genome shotgun (WGS) entry which is preliminary data.</text>
</comment>